<keyword evidence="1" id="KW-0378">Hydrolase</keyword>
<reference evidence="1" key="2">
    <citation type="journal article" date="2022" name="New Phytol.">
        <title>Evolutionary transition to the ectomycorrhizal habit in the genomes of a hyperdiverse lineage of mushroom-forming fungi.</title>
        <authorList>
            <person name="Looney B."/>
            <person name="Miyauchi S."/>
            <person name="Morin E."/>
            <person name="Drula E."/>
            <person name="Courty P.E."/>
            <person name="Kohler A."/>
            <person name="Kuo A."/>
            <person name="LaButti K."/>
            <person name="Pangilinan J."/>
            <person name="Lipzen A."/>
            <person name="Riley R."/>
            <person name="Andreopoulos W."/>
            <person name="He G."/>
            <person name="Johnson J."/>
            <person name="Nolan M."/>
            <person name="Tritt A."/>
            <person name="Barry K.W."/>
            <person name="Grigoriev I.V."/>
            <person name="Nagy L.G."/>
            <person name="Hibbett D."/>
            <person name="Henrissat B."/>
            <person name="Matheny P.B."/>
            <person name="Labbe J."/>
            <person name="Martin F.M."/>
        </authorList>
    </citation>
    <scope>NUCLEOTIDE SEQUENCE</scope>
    <source>
        <strain evidence="1">HHB10654</strain>
    </source>
</reference>
<evidence type="ECO:0000313" key="2">
    <source>
        <dbReference type="Proteomes" id="UP000814140"/>
    </source>
</evidence>
<keyword evidence="2" id="KW-1185">Reference proteome</keyword>
<comment type="caution">
    <text evidence="1">The sequence shown here is derived from an EMBL/GenBank/DDBJ whole genome shotgun (WGS) entry which is preliminary data.</text>
</comment>
<name>A0ACB8T388_9AGAM</name>
<evidence type="ECO:0000313" key="1">
    <source>
        <dbReference type="EMBL" id="KAI0063185.1"/>
    </source>
</evidence>
<reference evidence="1" key="1">
    <citation type="submission" date="2021-03" db="EMBL/GenBank/DDBJ databases">
        <authorList>
            <consortium name="DOE Joint Genome Institute"/>
            <person name="Ahrendt S."/>
            <person name="Looney B.P."/>
            <person name="Miyauchi S."/>
            <person name="Morin E."/>
            <person name="Drula E."/>
            <person name="Courty P.E."/>
            <person name="Chicoki N."/>
            <person name="Fauchery L."/>
            <person name="Kohler A."/>
            <person name="Kuo A."/>
            <person name="Labutti K."/>
            <person name="Pangilinan J."/>
            <person name="Lipzen A."/>
            <person name="Riley R."/>
            <person name="Andreopoulos W."/>
            <person name="He G."/>
            <person name="Johnson J."/>
            <person name="Barry K.W."/>
            <person name="Grigoriev I.V."/>
            <person name="Nagy L."/>
            <person name="Hibbett D."/>
            <person name="Henrissat B."/>
            <person name="Matheny P.B."/>
            <person name="Labbe J."/>
            <person name="Martin F."/>
        </authorList>
    </citation>
    <scope>NUCLEOTIDE SEQUENCE</scope>
    <source>
        <strain evidence="1">HHB10654</strain>
    </source>
</reference>
<organism evidence="1 2">
    <name type="scientific">Artomyces pyxidatus</name>
    <dbReference type="NCBI Taxonomy" id="48021"/>
    <lineage>
        <taxon>Eukaryota</taxon>
        <taxon>Fungi</taxon>
        <taxon>Dikarya</taxon>
        <taxon>Basidiomycota</taxon>
        <taxon>Agaricomycotina</taxon>
        <taxon>Agaricomycetes</taxon>
        <taxon>Russulales</taxon>
        <taxon>Auriscalpiaceae</taxon>
        <taxon>Artomyces</taxon>
    </lineage>
</organism>
<proteinExistence type="predicted"/>
<dbReference type="Proteomes" id="UP000814140">
    <property type="component" value="Unassembled WGS sequence"/>
</dbReference>
<sequence>MFTFSRLAAAFTVATYLSSGVHAIGKITRSGRYLFNADGSRFYIKGVAYQEQGAVDTSDPNNPFLEPSTFIDPLANSTACARDLPFLQQLGVNAIRVYSVNSSLNHDSCMQALSSAGIYTIIDLSLPVNGSIDRDSPAWTTNLLDLYIGTINAFSKYDNVLAYNVGNEVVTATNGTAALAFVKAAARDTKAYLTSKSSPALVGYAAINGDDTFVPPLANYLSCDPTGKNSGSSAIDLFGLNDYSWCGNSSFEAAYADTTNQFAGYNVVAYFSEYGCNSPSPRIWTEVPALFGSQAVPVWSGGIAFSYFPAESAAGEFGMVTFSPDGSTVQTSTDFTNLKAQYNAVSFINTPSQSSAPAAAYPSCPQQNTTFLASNTLPPTPSDAACACVESKLSCQFNPQTSNTTAIIGTLFGTACSLLGAKGDTCNDIAADGSAGQYGLVSACDPSTKLSYVMSEYFEANNRDPQACSFAGNGTVNPAAVSSVSASQVASSCLSTATGTFVPVAPSPTGGSSSQSSGGSSPSHSAGAATALLTSDSRGLMGVALMFAISIAGGIWSLA</sequence>
<accession>A0ACB8T388</accession>
<protein>
    <submittedName>
        <fullName evidence="1">Glycoside hydrolase family 72 protein</fullName>
    </submittedName>
</protein>
<dbReference type="EMBL" id="MU277204">
    <property type="protein sequence ID" value="KAI0063185.1"/>
    <property type="molecule type" value="Genomic_DNA"/>
</dbReference>
<gene>
    <name evidence="1" type="ORF">BV25DRAFT_1907272</name>
</gene>